<reference evidence="2 3" key="1">
    <citation type="submission" date="2022-07" db="EMBL/GenBank/DDBJ databases">
        <title>Genome stability of Gluconacetobacter entanii AV429.</title>
        <authorList>
            <person name="Trcek J."/>
            <person name="Cepec E."/>
        </authorList>
    </citation>
    <scope>NUCLEOTIDE SEQUENCE [LARGE SCALE GENOMIC DNA]</scope>
    <source>
        <strain evidence="2 3">AV429_2022</strain>
    </source>
</reference>
<keyword evidence="1" id="KW-0812">Transmembrane</keyword>
<dbReference type="Proteomes" id="UP001526337">
    <property type="component" value="Unassembled WGS sequence"/>
</dbReference>
<dbReference type="EMBL" id="JANGSQ010000071">
    <property type="protein sequence ID" value="MCW4589295.1"/>
    <property type="molecule type" value="Genomic_DNA"/>
</dbReference>
<proteinExistence type="predicted"/>
<evidence type="ECO:0000313" key="2">
    <source>
        <dbReference type="EMBL" id="MCW4589295.1"/>
    </source>
</evidence>
<protein>
    <submittedName>
        <fullName evidence="2">DUF6118 family protein</fullName>
    </submittedName>
</protein>
<keyword evidence="3" id="KW-1185">Reference proteome</keyword>
<keyword evidence="1" id="KW-0472">Membrane</keyword>
<organism evidence="2 3">
    <name type="scientific">Gluconacetobacter entanii</name>
    <dbReference type="NCBI Taxonomy" id="108528"/>
    <lineage>
        <taxon>Bacteria</taxon>
        <taxon>Pseudomonadati</taxon>
        <taxon>Pseudomonadota</taxon>
        <taxon>Alphaproteobacteria</taxon>
        <taxon>Acetobacterales</taxon>
        <taxon>Acetobacteraceae</taxon>
        <taxon>Gluconacetobacter</taxon>
    </lineage>
</organism>
<evidence type="ECO:0000256" key="1">
    <source>
        <dbReference type="SAM" id="Phobius"/>
    </source>
</evidence>
<dbReference type="Pfam" id="PF19613">
    <property type="entry name" value="DUF6118"/>
    <property type="match status" value="1"/>
</dbReference>
<keyword evidence="1" id="KW-1133">Transmembrane helix</keyword>
<feature type="transmembrane region" description="Helical" evidence="1">
    <location>
        <begin position="123"/>
        <end position="146"/>
    </location>
</feature>
<dbReference type="InterPro" id="IPR046121">
    <property type="entry name" value="DUF6118"/>
</dbReference>
<comment type="caution">
    <text evidence="2">The sequence shown here is derived from an EMBL/GenBank/DDBJ whole genome shotgun (WGS) entry which is preliminary data.</text>
</comment>
<name>A0ABT3K1L1_9PROT</name>
<gene>
    <name evidence="2" type="ORF">NO263_01650</name>
</gene>
<accession>A0ABT3K1L1</accession>
<dbReference type="RefSeq" id="WP_171791545.1">
    <property type="nucleotide sequence ID" value="NZ_JABJWD010000113.1"/>
</dbReference>
<sequence length="222" mass="24316">MSETDPAARAFEDLCAEMTVLRRSVEALPQAWRDNRPPDYTPDLARLVKALNDVGARMKAIEACPTLKMTPQAYGQGVRQAGLSVSQDIQAAFHTAIRAVQAERQQLTDIVGQARTRDRQSWWVLKVGLACLVAGIGLSPVLAYLLPSSLGTRVASFIVGGQDRWESGVQMMEADNPESLRRIVRANRLVDASQDRIASCQKTANETKVDQPCVLTIRPDGS</sequence>
<evidence type="ECO:0000313" key="3">
    <source>
        <dbReference type="Proteomes" id="UP001526337"/>
    </source>
</evidence>